<dbReference type="PROSITE" id="PS00398">
    <property type="entry name" value="RECOMBINASES_2"/>
    <property type="match status" value="1"/>
</dbReference>
<keyword evidence="3" id="KW-0230">DNA invertase</keyword>
<dbReference type="SMART" id="SM00857">
    <property type="entry name" value="Resolvase"/>
    <property type="match status" value="1"/>
</dbReference>
<dbReference type="PANTHER" id="PTHR30461:SF2">
    <property type="entry name" value="SERINE RECOMBINASE PINE-RELATED"/>
    <property type="match status" value="1"/>
</dbReference>
<protein>
    <submittedName>
        <fullName evidence="9">DNA-invertase hin</fullName>
    </submittedName>
    <submittedName>
        <fullName evidence="10">Site-specific DNA recombinase e14 prophage</fullName>
    </submittedName>
</protein>
<dbReference type="PANTHER" id="PTHR30461">
    <property type="entry name" value="DNA-INVERTASE FROM LAMBDOID PROPHAGE"/>
    <property type="match status" value="1"/>
</dbReference>
<dbReference type="CDD" id="cd03768">
    <property type="entry name" value="SR_ResInv"/>
    <property type="match status" value="1"/>
</dbReference>
<dbReference type="InterPro" id="IPR009057">
    <property type="entry name" value="Homeodomain-like_sf"/>
</dbReference>
<keyword evidence="4" id="KW-0238">DNA-binding</keyword>
<evidence type="ECO:0000256" key="5">
    <source>
        <dbReference type="ARBA" id="ARBA00023172"/>
    </source>
</evidence>
<dbReference type="InterPro" id="IPR006118">
    <property type="entry name" value="Recombinase_CS"/>
</dbReference>
<keyword evidence="5" id="KW-0233">DNA recombination</keyword>
<dbReference type="PROSITE" id="PS51736">
    <property type="entry name" value="RECOMBINASES_3"/>
    <property type="match status" value="1"/>
</dbReference>
<keyword evidence="2" id="KW-0229">DNA integration</keyword>
<dbReference type="Pfam" id="PF00239">
    <property type="entry name" value="Resolvase"/>
    <property type="match status" value="1"/>
</dbReference>
<dbReference type="GO" id="GO:0000150">
    <property type="term" value="F:DNA strand exchange activity"/>
    <property type="evidence" value="ECO:0007669"/>
    <property type="project" value="UniProtKB-KW"/>
</dbReference>
<dbReference type="STRING" id="453.Lfee_0860"/>
<gene>
    <name evidence="9" type="primary">hin_3</name>
    <name evidence="10" type="synonym">pin_2</name>
    <name evidence="9" type="ORF">Lfee_0860</name>
    <name evidence="10" type="ORF">NCTC12022_00613</name>
</gene>
<dbReference type="InterPro" id="IPR036162">
    <property type="entry name" value="Resolvase-like_N_sf"/>
</dbReference>
<dbReference type="AlphaFoldDB" id="A0A0W0U2L7"/>
<feature type="active site" description="O-(5'-phospho-DNA)-serine intermediate" evidence="6 7">
    <location>
        <position position="11"/>
    </location>
</feature>
<dbReference type="Proteomes" id="UP000054698">
    <property type="component" value="Unassembled WGS sequence"/>
</dbReference>
<evidence type="ECO:0000256" key="3">
    <source>
        <dbReference type="ARBA" id="ARBA00023100"/>
    </source>
</evidence>
<evidence type="ECO:0000313" key="10">
    <source>
        <dbReference type="EMBL" id="SPX59902.1"/>
    </source>
</evidence>
<name>A0A0W0U2L7_9GAMM</name>
<dbReference type="EMBL" id="LNYB01000026">
    <property type="protein sequence ID" value="KTD02015.1"/>
    <property type="molecule type" value="Genomic_DNA"/>
</dbReference>
<dbReference type="GO" id="GO:0015074">
    <property type="term" value="P:DNA integration"/>
    <property type="evidence" value="ECO:0007669"/>
    <property type="project" value="UniProtKB-KW"/>
</dbReference>
<dbReference type="SUPFAM" id="SSF46689">
    <property type="entry name" value="Homeodomain-like"/>
    <property type="match status" value="1"/>
</dbReference>
<feature type="domain" description="Resolvase/invertase-type recombinase catalytic" evidence="8">
    <location>
        <begin position="3"/>
        <end position="139"/>
    </location>
</feature>
<reference evidence="9 11" key="1">
    <citation type="submission" date="2015-11" db="EMBL/GenBank/DDBJ databases">
        <title>Genomic analysis of 38 Legionella species identifies large and diverse effector repertoires.</title>
        <authorList>
            <person name="Burstein D."/>
            <person name="Amaro F."/>
            <person name="Zusman T."/>
            <person name="Lifshitz Z."/>
            <person name="Cohen O."/>
            <person name="Gilbert J.A."/>
            <person name="Pupko T."/>
            <person name="Shuman H.A."/>
            <person name="Segal G."/>
        </authorList>
    </citation>
    <scope>NUCLEOTIDE SEQUENCE [LARGE SCALE GENOMIC DNA]</scope>
    <source>
        <strain evidence="9 11">WO-44C</strain>
    </source>
</reference>
<evidence type="ECO:0000256" key="6">
    <source>
        <dbReference type="PIRSR" id="PIRSR606118-50"/>
    </source>
</evidence>
<evidence type="ECO:0000256" key="7">
    <source>
        <dbReference type="PROSITE-ProRule" id="PRU10137"/>
    </source>
</evidence>
<evidence type="ECO:0000256" key="4">
    <source>
        <dbReference type="ARBA" id="ARBA00023125"/>
    </source>
</evidence>
<dbReference type="OrthoDB" id="9797501at2"/>
<dbReference type="CDD" id="cd00569">
    <property type="entry name" value="HTH_Hin_like"/>
    <property type="match status" value="1"/>
</dbReference>
<dbReference type="InterPro" id="IPR006119">
    <property type="entry name" value="Resolv_N"/>
</dbReference>
<evidence type="ECO:0000259" key="8">
    <source>
        <dbReference type="PROSITE" id="PS51736"/>
    </source>
</evidence>
<dbReference type="PATRIC" id="fig|453.4.peg.929"/>
<dbReference type="InterPro" id="IPR006120">
    <property type="entry name" value="Resolvase_HTH_dom"/>
</dbReference>
<dbReference type="Proteomes" id="UP000251942">
    <property type="component" value="Unassembled WGS sequence"/>
</dbReference>
<proteinExistence type="inferred from homology"/>
<sequence>MGKMIGYARVSTDDQNLDLQIDTLVKAGCSKKDIYKDKVSGAKTERPGLNECMENLSSGDVLVVWRLDRLGRSMVHLVSLIETLREKNVGFKSLCDGAIDTTTASGELVFNIFSSMAQFERRLIQERTHAGLVAARARGRMGGRPKVDPSKIQVAKRMHQDKSLSIEEICKVLKISKPTLYRYLSS</sequence>
<dbReference type="EMBL" id="UASS01000004">
    <property type="protein sequence ID" value="SPX59902.1"/>
    <property type="molecule type" value="Genomic_DNA"/>
</dbReference>
<accession>A0A0W0U2L7</accession>
<evidence type="ECO:0000256" key="1">
    <source>
        <dbReference type="ARBA" id="ARBA00009913"/>
    </source>
</evidence>
<evidence type="ECO:0000313" key="11">
    <source>
        <dbReference type="Proteomes" id="UP000054698"/>
    </source>
</evidence>
<evidence type="ECO:0000313" key="9">
    <source>
        <dbReference type="EMBL" id="KTD02015.1"/>
    </source>
</evidence>
<dbReference type="FunFam" id="3.40.50.1390:FF:000001">
    <property type="entry name" value="DNA recombinase"/>
    <property type="match status" value="1"/>
</dbReference>
<evidence type="ECO:0000256" key="2">
    <source>
        <dbReference type="ARBA" id="ARBA00022908"/>
    </source>
</evidence>
<dbReference type="GO" id="GO:0003677">
    <property type="term" value="F:DNA binding"/>
    <property type="evidence" value="ECO:0007669"/>
    <property type="project" value="UniProtKB-KW"/>
</dbReference>
<keyword evidence="11" id="KW-1185">Reference proteome</keyword>
<organism evidence="9 11">
    <name type="scientific">Legionella feeleii</name>
    <dbReference type="NCBI Taxonomy" id="453"/>
    <lineage>
        <taxon>Bacteria</taxon>
        <taxon>Pseudomonadati</taxon>
        <taxon>Pseudomonadota</taxon>
        <taxon>Gammaproteobacteria</taxon>
        <taxon>Legionellales</taxon>
        <taxon>Legionellaceae</taxon>
        <taxon>Legionella</taxon>
    </lineage>
</organism>
<dbReference type="PROSITE" id="PS00397">
    <property type="entry name" value="RECOMBINASES_1"/>
    <property type="match status" value="1"/>
</dbReference>
<comment type="similarity">
    <text evidence="1">Belongs to the site-specific recombinase resolvase family.</text>
</comment>
<evidence type="ECO:0000313" key="12">
    <source>
        <dbReference type="Proteomes" id="UP000251942"/>
    </source>
</evidence>
<dbReference type="SUPFAM" id="SSF53041">
    <property type="entry name" value="Resolvase-like"/>
    <property type="match status" value="1"/>
</dbReference>
<dbReference type="Gene3D" id="3.40.50.1390">
    <property type="entry name" value="Resolvase, N-terminal catalytic domain"/>
    <property type="match status" value="1"/>
</dbReference>
<reference evidence="10 12" key="2">
    <citation type="submission" date="2018-06" db="EMBL/GenBank/DDBJ databases">
        <authorList>
            <consortium name="Pathogen Informatics"/>
            <person name="Doyle S."/>
        </authorList>
    </citation>
    <scope>NUCLEOTIDE SEQUENCE [LARGE SCALE GENOMIC DNA]</scope>
    <source>
        <strain evidence="10 12">NCTC12022</strain>
    </source>
</reference>
<dbReference type="RefSeq" id="WP_058444233.1">
    <property type="nucleotide sequence ID" value="NZ_CAAAHT010000038.1"/>
</dbReference>
<dbReference type="InterPro" id="IPR050639">
    <property type="entry name" value="SSR_resolvase"/>
</dbReference>
<dbReference type="Pfam" id="PF02796">
    <property type="entry name" value="HTH_7"/>
    <property type="match status" value="1"/>
</dbReference>